<dbReference type="AlphaFoldDB" id="A0AAD0BUI1"/>
<name>A0AAD0BUI1_STEMA</name>
<evidence type="ECO:0000256" key="1">
    <source>
        <dbReference type="SAM" id="SignalP"/>
    </source>
</evidence>
<evidence type="ECO:0000313" key="2">
    <source>
        <dbReference type="EMBL" id="AUI07707.1"/>
    </source>
</evidence>
<feature type="signal peptide" evidence="1">
    <location>
        <begin position="1"/>
        <end position="21"/>
    </location>
</feature>
<protein>
    <recommendedName>
        <fullName evidence="4">Cold-shock protein</fullName>
    </recommendedName>
</protein>
<accession>A0AAD0BUI1</accession>
<feature type="chain" id="PRO_5041911362" description="Cold-shock protein" evidence="1">
    <location>
        <begin position="22"/>
        <end position="156"/>
    </location>
</feature>
<dbReference type="Proteomes" id="UP000234414">
    <property type="component" value="Chromosome"/>
</dbReference>
<sequence length="156" mass="17776">MARYSWAATALCLVAVVAAQAQWSARPVPAPVGFQSINDDRFSQLRRQAMQFVESRPRQGFQFVERHRDAEFQVHCRGMPVLWLERRSQHLLLQVSLDAEQRAPAVLQLRTLLQWQLQPLGHLEQVLAGVPEPVLLDRVLQMFAGEVPDGVRCGRQ</sequence>
<evidence type="ECO:0008006" key="4">
    <source>
        <dbReference type="Google" id="ProtNLM"/>
    </source>
</evidence>
<evidence type="ECO:0000313" key="3">
    <source>
        <dbReference type="Proteomes" id="UP000234414"/>
    </source>
</evidence>
<dbReference type="RefSeq" id="WP_101765475.1">
    <property type="nucleotide sequence ID" value="NZ_CP025298.1"/>
</dbReference>
<keyword evidence="1" id="KW-0732">Signal</keyword>
<organism evidence="2 3">
    <name type="scientific">Stenotrophomonas maltophilia</name>
    <name type="common">Pseudomonas maltophilia</name>
    <name type="synonym">Xanthomonas maltophilia</name>
    <dbReference type="NCBI Taxonomy" id="40324"/>
    <lineage>
        <taxon>Bacteria</taxon>
        <taxon>Pseudomonadati</taxon>
        <taxon>Pseudomonadota</taxon>
        <taxon>Gammaproteobacteria</taxon>
        <taxon>Lysobacterales</taxon>
        <taxon>Lysobacteraceae</taxon>
        <taxon>Stenotrophomonas</taxon>
        <taxon>Stenotrophomonas maltophilia group</taxon>
    </lineage>
</organism>
<proteinExistence type="predicted"/>
<dbReference type="EMBL" id="CP025298">
    <property type="protein sequence ID" value="AUI07707.1"/>
    <property type="molecule type" value="Genomic_DNA"/>
</dbReference>
<reference evidence="2 3" key="1">
    <citation type="submission" date="2017-12" db="EMBL/GenBank/DDBJ databases">
        <title>Complete Genome Sequence of Stenotrophomonas maltophilia CSM2.</title>
        <authorList>
            <person name="Castro-Jaimes S."/>
            <person name="Lopez-Leal G."/>
            <person name="Barberena Jonas C."/>
            <person name="Bustos P."/>
            <person name="Perez-Oseguera A."/>
            <person name="Cevallos M.A."/>
        </authorList>
    </citation>
    <scope>NUCLEOTIDE SEQUENCE [LARGE SCALE GENOMIC DNA]</scope>
    <source>
        <strain evidence="2 3">CSM2</strain>
    </source>
</reference>
<gene>
    <name evidence="2" type="ORF">SmaCSM2_11145</name>
</gene>